<proteinExistence type="predicted"/>
<evidence type="ECO:0000256" key="2">
    <source>
        <dbReference type="ARBA" id="ARBA00004050"/>
    </source>
</evidence>
<dbReference type="InterPro" id="IPR034804">
    <property type="entry name" value="SQR/QFR_C/D"/>
</dbReference>
<evidence type="ECO:0000256" key="13">
    <source>
        <dbReference type="ARBA" id="ARBA00022982"/>
    </source>
</evidence>
<evidence type="ECO:0000256" key="14">
    <source>
        <dbReference type="ARBA" id="ARBA00022989"/>
    </source>
</evidence>
<evidence type="ECO:0000256" key="7">
    <source>
        <dbReference type="ARBA" id="ARBA00022475"/>
    </source>
</evidence>
<gene>
    <name evidence="19" type="primary">sdhD</name>
    <name evidence="19" type="ORF">Thiowin_01092</name>
</gene>
<dbReference type="Proteomes" id="UP001432180">
    <property type="component" value="Chromosome"/>
</dbReference>
<reference evidence="19 20" key="1">
    <citation type="journal article" date="2023" name="Microorganisms">
        <title>Thiorhodovibrio frisius and Trv. litoralis spp. nov., Two Novel Members from a Clade of Fastidious Purple Sulfur Bacteria That Exhibit Unique Red-Shifted Light-Harvesting Capabilities.</title>
        <authorList>
            <person name="Methner A."/>
            <person name="Kuzyk S.B."/>
            <person name="Petersen J."/>
            <person name="Bauer S."/>
            <person name="Brinkmann H."/>
            <person name="Sichau K."/>
            <person name="Wanner G."/>
            <person name="Wolf J."/>
            <person name="Neumann-Schaal M."/>
            <person name="Henke P."/>
            <person name="Tank M."/>
            <person name="Sproer C."/>
            <person name="Bunk B."/>
            <person name="Overmann J."/>
        </authorList>
    </citation>
    <scope>NUCLEOTIDE SEQUENCE [LARGE SCALE GENOMIC DNA]</scope>
    <source>
        <strain evidence="19 20">DSM 6702</strain>
    </source>
</reference>
<sequence length="121" mass="13001">MSRQASGLKAWVIQRLSAVYIALFGSYLVIRLMFAPPVDHQAFVGWLASPLVALALLLYIPLLLLHAWVGVRDVLIDYVKPSGLRMGLLSLFALMLLASGLWAAQAVVLARALVIGSGGMG</sequence>
<evidence type="ECO:0000256" key="18">
    <source>
        <dbReference type="SAM" id="Phobius"/>
    </source>
</evidence>
<evidence type="ECO:0000313" key="20">
    <source>
        <dbReference type="Proteomes" id="UP001432180"/>
    </source>
</evidence>
<evidence type="ECO:0000256" key="6">
    <source>
        <dbReference type="ARBA" id="ARBA00022448"/>
    </source>
</evidence>
<keyword evidence="14 18" id="KW-1133">Transmembrane helix</keyword>
<dbReference type="Gene3D" id="1.20.1300.10">
    <property type="entry name" value="Fumarate reductase/succinate dehydrogenase, transmembrane subunit"/>
    <property type="match status" value="1"/>
</dbReference>
<dbReference type="SUPFAM" id="SSF81343">
    <property type="entry name" value="Fumarate reductase respiratory complex transmembrane subunits"/>
    <property type="match status" value="1"/>
</dbReference>
<keyword evidence="9 17" id="KW-0816">Tricarboxylic acid cycle</keyword>
<dbReference type="PIRSF" id="PIRSF000169">
    <property type="entry name" value="SDH_D"/>
    <property type="match status" value="1"/>
</dbReference>
<evidence type="ECO:0000313" key="19">
    <source>
        <dbReference type="EMBL" id="WPL16145.1"/>
    </source>
</evidence>
<keyword evidence="6 17" id="KW-0813">Transport</keyword>
<feature type="transmembrane region" description="Helical" evidence="18">
    <location>
        <begin position="12"/>
        <end position="30"/>
    </location>
</feature>
<dbReference type="EMBL" id="CP121472">
    <property type="protein sequence ID" value="WPL16145.1"/>
    <property type="molecule type" value="Genomic_DNA"/>
</dbReference>
<dbReference type="NCBIfam" id="TIGR02968">
    <property type="entry name" value="succ_dehyd_anc"/>
    <property type="match status" value="1"/>
</dbReference>
<organism evidence="19 20">
    <name type="scientific">Thiorhodovibrio winogradskyi</name>
    <dbReference type="NCBI Taxonomy" id="77007"/>
    <lineage>
        <taxon>Bacteria</taxon>
        <taxon>Pseudomonadati</taxon>
        <taxon>Pseudomonadota</taxon>
        <taxon>Gammaproteobacteria</taxon>
        <taxon>Chromatiales</taxon>
        <taxon>Chromatiaceae</taxon>
        <taxon>Thiorhodovibrio</taxon>
    </lineage>
</organism>
<evidence type="ECO:0000256" key="10">
    <source>
        <dbReference type="ARBA" id="ARBA00022617"/>
    </source>
</evidence>
<keyword evidence="11 18" id="KW-0812">Transmembrane</keyword>
<evidence type="ECO:0000256" key="15">
    <source>
        <dbReference type="ARBA" id="ARBA00023004"/>
    </source>
</evidence>
<comment type="cofactor">
    <cofactor evidence="1">
        <name>heme</name>
        <dbReference type="ChEBI" id="CHEBI:30413"/>
    </cofactor>
</comment>
<evidence type="ECO:0000256" key="1">
    <source>
        <dbReference type="ARBA" id="ARBA00001971"/>
    </source>
</evidence>
<dbReference type="PANTHER" id="PTHR38689">
    <property type="entry name" value="SUCCINATE DEHYDROGENASE HYDROPHOBIC MEMBRANE ANCHOR SUBUNIT"/>
    <property type="match status" value="1"/>
</dbReference>
<keyword evidence="16 17" id="KW-0472">Membrane</keyword>
<evidence type="ECO:0000256" key="9">
    <source>
        <dbReference type="ARBA" id="ARBA00022532"/>
    </source>
</evidence>
<feature type="transmembrane region" description="Helical" evidence="18">
    <location>
        <begin position="89"/>
        <end position="114"/>
    </location>
</feature>
<comment type="function">
    <text evidence="2 17">Membrane-anchoring subunit of succinate dehydrogenase (SDH).</text>
</comment>
<dbReference type="InterPro" id="IPR000701">
    <property type="entry name" value="SuccDH_FuR_B_TM-su"/>
</dbReference>
<evidence type="ECO:0000256" key="16">
    <source>
        <dbReference type="ARBA" id="ARBA00023136"/>
    </source>
</evidence>
<dbReference type="InterPro" id="IPR014312">
    <property type="entry name" value="Succ_DH_anchor"/>
</dbReference>
<keyword evidence="10" id="KW-0349">Heme</keyword>
<name>A0ABZ0S511_9GAMM</name>
<keyword evidence="8 17" id="KW-0997">Cell inner membrane</keyword>
<keyword evidence="12" id="KW-0479">Metal-binding</keyword>
<keyword evidence="20" id="KW-1185">Reference proteome</keyword>
<evidence type="ECO:0000256" key="3">
    <source>
        <dbReference type="ARBA" id="ARBA00004429"/>
    </source>
</evidence>
<dbReference type="Pfam" id="PF01127">
    <property type="entry name" value="Sdh_cyt"/>
    <property type="match status" value="1"/>
</dbReference>
<dbReference type="RefSeq" id="WP_328986693.1">
    <property type="nucleotide sequence ID" value="NZ_CP121472.1"/>
</dbReference>
<accession>A0ABZ0S511</accession>
<dbReference type="PANTHER" id="PTHR38689:SF1">
    <property type="entry name" value="SUCCINATE DEHYDROGENASE HYDROPHOBIC MEMBRANE ANCHOR SUBUNIT"/>
    <property type="match status" value="1"/>
</dbReference>
<evidence type="ECO:0000256" key="4">
    <source>
        <dbReference type="ARBA" id="ARBA00005163"/>
    </source>
</evidence>
<evidence type="ECO:0000256" key="8">
    <source>
        <dbReference type="ARBA" id="ARBA00022519"/>
    </source>
</evidence>
<keyword evidence="13 17" id="KW-0249">Electron transport</keyword>
<protein>
    <recommendedName>
        <fullName evidence="5 17">Succinate dehydrogenase hydrophobic membrane anchor subunit</fullName>
    </recommendedName>
</protein>
<evidence type="ECO:0000256" key="11">
    <source>
        <dbReference type="ARBA" id="ARBA00022692"/>
    </source>
</evidence>
<feature type="transmembrane region" description="Helical" evidence="18">
    <location>
        <begin position="42"/>
        <end position="69"/>
    </location>
</feature>
<comment type="pathway">
    <text evidence="4 17">Carbohydrate metabolism; tricarboxylic acid cycle.</text>
</comment>
<keyword evidence="15" id="KW-0408">Iron</keyword>
<evidence type="ECO:0000256" key="5">
    <source>
        <dbReference type="ARBA" id="ARBA00019425"/>
    </source>
</evidence>
<evidence type="ECO:0000256" key="17">
    <source>
        <dbReference type="PIRNR" id="PIRNR000169"/>
    </source>
</evidence>
<evidence type="ECO:0000256" key="12">
    <source>
        <dbReference type="ARBA" id="ARBA00022723"/>
    </source>
</evidence>
<comment type="subcellular location">
    <subcellularLocation>
        <location evidence="3 17">Cell inner membrane</location>
        <topology evidence="3 17">Multi-pass membrane protein</topology>
    </subcellularLocation>
</comment>
<keyword evidence="7 17" id="KW-1003">Cell membrane</keyword>